<reference evidence="2 3" key="1">
    <citation type="submission" date="2015-06" db="EMBL/GenBank/DDBJ databases">
        <authorList>
            <person name="Ju K.-S."/>
            <person name="Doroghazi J.R."/>
            <person name="Metcalf W.W."/>
        </authorList>
    </citation>
    <scope>NUCLEOTIDE SEQUENCE [LARGE SCALE GENOMIC DNA]</scope>
    <source>
        <strain evidence="2 3">NRRL 3414</strain>
    </source>
</reference>
<sequence>MSQPAHSPHAISQNVAEHIEALYGQPLAELEALADATPDGGMLAALTGNHSDLALAERNIAFQLQRLRELAAPEREIGRFDAGHILDCARRIAESVATRDAYAKSVSAVLGGLRRVSAPDTQPPAPPVPAAPTAAPSRTR</sequence>
<proteinExistence type="predicted"/>
<evidence type="ECO:0000256" key="1">
    <source>
        <dbReference type="SAM" id="MobiDB-lite"/>
    </source>
</evidence>
<dbReference type="AlphaFoldDB" id="A0A0J7YW34"/>
<name>A0A0J7YW34_STRVR</name>
<organism evidence="2 3">
    <name type="scientific">Streptomyces viridochromogenes</name>
    <dbReference type="NCBI Taxonomy" id="1938"/>
    <lineage>
        <taxon>Bacteria</taxon>
        <taxon>Bacillati</taxon>
        <taxon>Actinomycetota</taxon>
        <taxon>Actinomycetes</taxon>
        <taxon>Kitasatosporales</taxon>
        <taxon>Streptomycetaceae</taxon>
        <taxon>Streptomyces</taxon>
    </lineage>
</organism>
<dbReference type="PATRIC" id="fig|1938.3.peg.9908"/>
<gene>
    <name evidence="2" type="ORF">ACM01_41630</name>
</gene>
<comment type="caution">
    <text evidence="2">The sequence shown here is derived from an EMBL/GenBank/DDBJ whole genome shotgun (WGS) entry which is preliminary data.</text>
</comment>
<protein>
    <submittedName>
        <fullName evidence="2">Uncharacterized protein</fullName>
    </submittedName>
</protein>
<accession>A0A0J7YW34</accession>
<dbReference type="OrthoDB" id="4333954at2"/>
<feature type="compositionally biased region" description="Low complexity" evidence="1">
    <location>
        <begin position="131"/>
        <end position="140"/>
    </location>
</feature>
<dbReference type="EMBL" id="LFNT01000093">
    <property type="protein sequence ID" value="KMS67724.1"/>
    <property type="molecule type" value="Genomic_DNA"/>
</dbReference>
<feature type="region of interest" description="Disordered" evidence="1">
    <location>
        <begin position="115"/>
        <end position="140"/>
    </location>
</feature>
<feature type="compositionally biased region" description="Pro residues" evidence="1">
    <location>
        <begin position="121"/>
        <end position="130"/>
    </location>
</feature>
<dbReference type="Proteomes" id="UP000037432">
    <property type="component" value="Unassembled WGS sequence"/>
</dbReference>
<evidence type="ECO:0000313" key="3">
    <source>
        <dbReference type="Proteomes" id="UP000037432"/>
    </source>
</evidence>
<evidence type="ECO:0000313" key="2">
    <source>
        <dbReference type="EMBL" id="KMS67724.1"/>
    </source>
</evidence>
<dbReference type="RefSeq" id="WP_048586694.1">
    <property type="nucleotide sequence ID" value="NZ_LFNT01000093.1"/>
</dbReference>